<feature type="domain" description="NOT2/NOT3/NOT5 C-terminal" evidence="13">
    <location>
        <begin position="540"/>
        <end position="639"/>
    </location>
</feature>
<keyword evidence="15" id="KW-1185">Reference proteome</keyword>
<comment type="subcellular location">
    <subcellularLocation>
        <location evidence="2 10">Cytoplasm</location>
    </subcellularLocation>
    <subcellularLocation>
        <location evidence="1 10">Nucleus</location>
    </subcellularLocation>
</comment>
<evidence type="ECO:0000256" key="3">
    <source>
        <dbReference type="ARBA" id="ARBA00007682"/>
    </source>
</evidence>
<feature type="compositionally biased region" description="Low complexity" evidence="11">
    <location>
        <begin position="397"/>
        <end position="420"/>
    </location>
</feature>
<keyword evidence="8 10" id="KW-0804">Transcription</keyword>
<evidence type="ECO:0000256" key="5">
    <source>
        <dbReference type="ARBA" id="ARBA00022491"/>
    </source>
</evidence>
<evidence type="ECO:0000256" key="7">
    <source>
        <dbReference type="ARBA" id="ARBA00023015"/>
    </source>
</evidence>
<evidence type="ECO:0000259" key="13">
    <source>
        <dbReference type="Pfam" id="PF04153"/>
    </source>
</evidence>
<feature type="compositionally biased region" description="Polar residues" evidence="11">
    <location>
        <begin position="436"/>
        <end position="445"/>
    </location>
</feature>
<evidence type="ECO:0000256" key="8">
    <source>
        <dbReference type="ARBA" id="ARBA00023163"/>
    </source>
</evidence>
<comment type="caution">
    <text evidence="14">The sequence shown here is derived from an EMBL/GenBank/DDBJ whole genome shotgun (WGS) entry which is preliminary data.</text>
</comment>
<comment type="similarity">
    <text evidence="3 10">Belongs to the CNOT2/3/5 family.</text>
</comment>
<keyword evidence="10" id="KW-0010">Activator</keyword>
<reference evidence="14" key="2">
    <citation type="submission" date="2021-01" db="EMBL/GenBank/DDBJ databases">
        <authorList>
            <person name="Schikora-Tamarit M.A."/>
        </authorList>
    </citation>
    <scope>NUCLEOTIDE SEQUENCE</scope>
    <source>
        <strain evidence="14">CBS2887</strain>
    </source>
</reference>
<dbReference type="GO" id="GO:0030015">
    <property type="term" value="C:CCR4-NOT core complex"/>
    <property type="evidence" value="ECO:0007669"/>
    <property type="project" value="UniProtKB-UniRule"/>
</dbReference>
<dbReference type="AlphaFoldDB" id="A0A9P8TQX5"/>
<keyword evidence="4 10" id="KW-0963">Cytoplasm</keyword>
<proteinExistence type="inferred from homology"/>
<evidence type="ECO:0000256" key="9">
    <source>
        <dbReference type="ARBA" id="ARBA00023242"/>
    </source>
</evidence>
<comment type="function">
    <text evidence="10">Acts as component of the CCR4-NOT core complex, which in the nucleus seems to be a general transcription factor, and in the cytoplasm the major mRNA deadenylase involved in mRNA turnover. The NOT protein subcomplex negatively regulates the basal and activated transcription of many genes. Preferentially affects TC-type TATA element-dependent transcription. Could directly or indirectly inhibit component(s) of the general transcription machinery.</text>
</comment>
<evidence type="ECO:0000256" key="10">
    <source>
        <dbReference type="PIRNR" id="PIRNR005290"/>
    </source>
</evidence>
<dbReference type="InterPro" id="IPR040168">
    <property type="entry name" value="Not2/3/5"/>
</dbReference>
<dbReference type="GO" id="GO:0000932">
    <property type="term" value="C:P-body"/>
    <property type="evidence" value="ECO:0007669"/>
    <property type="project" value="UniProtKB-UniRule"/>
</dbReference>
<keyword evidence="6" id="KW-0597">Phosphoprotein</keyword>
<dbReference type="InterPro" id="IPR038635">
    <property type="entry name" value="CCR4-NOT_su2/3/5_C_sf"/>
</dbReference>
<dbReference type="EMBL" id="JAEUBG010000861">
    <property type="protein sequence ID" value="KAH3687351.1"/>
    <property type="molecule type" value="Genomic_DNA"/>
</dbReference>
<keyword evidence="9 10" id="KW-0539">Nucleus</keyword>
<sequence length="641" mass="72405">MAQRKLLQEVDKVFKKINEGLDIFNALHDRHDGANPAQREKLENELKKEVKKLQKSREQIKVWQSTSDIKDKASLLDYRRRVEIAMEKYKVIEKGSKIKAYSNMNLKNQPDVDPSEKEKLECEEFLRETIDSLESQYQVVDVELEKLSSKKSKKSNNGNKEALKELQSKYRWHQQQLELALRLLSNNDLEVEAINEIKEDLTYFLENNRDDNFIENEYLYEGLNLDANDIIQQEITQSFVNEPQTPVEPPASASSAKSEKEKSVSNTPVKSKHEPASIVSPIPKKSSPTTIQITNSSKKPIPLNSLHTPVITSINNQVISTTLPPSALNLTNTLKPAEPPAQSVNEMAWSTLLAPKEERPQLETAAAEAKVAEEAKAIADAKAAEELKSAAASQASAQLSKSVTPSPSTPTSTVSPSSSTDMGKSTSNESRLKAQRTVTPLTSADLSKDDHSAVNSPVNLEEYQQDKDIINLPPGIQDVLCSLYSARTSLKPETNQLDCASKIMNIPRFYQSPSQIITNVTSIDLNRYYQVWNLFRFKLQGIANDKPDLLSSLDYQTLFFGYYYSYSYYEKSLAASELMRRGWLLNADEDTWFLQADIPPESRRDPNVTTIGTIQGNFKSFNPRDFRFVDYINHTLRYSAF</sequence>
<evidence type="ECO:0000313" key="14">
    <source>
        <dbReference type="EMBL" id="KAH3687351.1"/>
    </source>
</evidence>
<feature type="compositionally biased region" description="Low complexity" evidence="11">
    <location>
        <begin position="280"/>
        <end position="291"/>
    </location>
</feature>
<dbReference type="OrthoDB" id="293823at2759"/>
<name>A0A9P8TQX5_WICPI</name>
<feature type="region of interest" description="Disordered" evidence="11">
    <location>
        <begin position="397"/>
        <end position="453"/>
    </location>
</feature>
<accession>A0A9P8TQX5</accession>
<evidence type="ECO:0000256" key="11">
    <source>
        <dbReference type="SAM" id="MobiDB-lite"/>
    </source>
</evidence>
<reference evidence="14" key="1">
    <citation type="journal article" date="2021" name="Open Biol.">
        <title>Shared evolutionary footprints suggest mitochondrial oxidative damage underlies multiple complex I losses in fungi.</title>
        <authorList>
            <person name="Schikora-Tamarit M.A."/>
            <person name="Marcet-Houben M."/>
            <person name="Nosek J."/>
            <person name="Gabaldon T."/>
        </authorList>
    </citation>
    <scope>NUCLEOTIDE SEQUENCE</scope>
    <source>
        <strain evidence="14">CBS2887</strain>
    </source>
</reference>
<evidence type="ECO:0000256" key="2">
    <source>
        <dbReference type="ARBA" id="ARBA00004496"/>
    </source>
</evidence>
<organism evidence="14 15">
    <name type="scientific">Wickerhamomyces pijperi</name>
    <name type="common">Yeast</name>
    <name type="synonym">Pichia pijperi</name>
    <dbReference type="NCBI Taxonomy" id="599730"/>
    <lineage>
        <taxon>Eukaryota</taxon>
        <taxon>Fungi</taxon>
        <taxon>Dikarya</taxon>
        <taxon>Ascomycota</taxon>
        <taxon>Saccharomycotina</taxon>
        <taxon>Saccharomycetes</taxon>
        <taxon>Phaffomycetales</taxon>
        <taxon>Wickerhamomycetaceae</taxon>
        <taxon>Wickerhamomyces</taxon>
    </lineage>
</organism>
<dbReference type="Gene3D" id="2.30.30.1020">
    <property type="entry name" value="CCR4-NOT complex subunit 2/3/5, C-terminal domain"/>
    <property type="match status" value="1"/>
</dbReference>
<dbReference type="PIRSF" id="PIRSF005290">
    <property type="entry name" value="NOT_su_3_5"/>
    <property type="match status" value="1"/>
</dbReference>
<dbReference type="Proteomes" id="UP000774326">
    <property type="component" value="Unassembled WGS sequence"/>
</dbReference>
<gene>
    <name evidence="14" type="ORF">WICPIJ_001628</name>
</gene>
<dbReference type="InterPro" id="IPR007282">
    <property type="entry name" value="NOT2/3/5_C"/>
</dbReference>
<dbReference type="GO" id="GO:0000289">
    <property type="term" value="P:nuclear-transcribed mRNA poly(A) tail shortening"/>
    <property type="evidence" value="ECO:0007669"/>
    <property type="project" value="UniProtKB-ARBA"/>
</dbReference>
<dbReference type="Pfam" id="PF04153">
    <property type="entry name" value="NOT2_3_5_C"/>
    <property type="match status" value="1"/>
</dbReference>
<dbReference type="Pfam" id="PF04065">
    <property type="entry name" value="Not3"/>
    <property type="match status" value="1"/>
</dbReference>
<evidence type="ECO:0000256" key="1">
    <source>
        <dbReference type="ARBA" id="ARBA00004123"/>
    </source>
</evidence>
<dbReference type="GO" id="GO:0005634">
    <property type="term" value="C:nucleus"/>
    <property type="evidence" value="ECO:0007669"/>
    <property type="project" value="UniProtKB-SubCell"/>
</dbReference>
<keyword evidence="7 10" id="KW-0805">Transcription regulation</keyword>
<evidence type="ECO:0000256" key="6">
    <source>
        <dbReference type="ARBA" id="ARBA00022553"/>
    </source>
</evidence>
<evidence type="ECO:0000259" key="12">
    <source>
        <dbReference type="Pfam" id="PF04065"/>
    </source>
</evidence>
<dbReference type="PANTHER" id="PTHR23326">
    <property type="entry name" value="CCR4 NOT-RELATED"/>
    <property type="match status" value="1"/>
</dbReference>
<protein>
    <recommendedName>
        <fullName evidence="10">General negative regulator of transcription subunit</fullName>
    </recommendedName>
</protein>
<dbReference type="GO" id="GO:0006355">
    <property type="term" value="P:regulation of DNA-templated transcription"/>
    <property type="evidence" value="ECO:0007669"/>
    <property type="project" value="InterPro"/>
</dbReference>
<evidence type="ECO:0000313" key="15">
    <source>
        <dbReference type="Proteomes" id="UP000774326"/>
    </source>
</evidence>
<feature type="region of interest" description="Disordered" evidence="11">
    <location>
        <begin position="240"/>
        <end position="296"/>
    </location>
</feature>
<dbReference type="InterPro" id="IPR007207">
    <property type="entry name" value="Not_N"/>
</dbReference>
<keyword evidence="5 10" id="KW-0678">Repressor</keyword>
<evidence type="ECO:0000256" key="4">
    <source>
        <dbReference type="ARBA" id="ARBA00022490"/>
    </source>
</evidence>
<feature type="domain" description="CCR4-Not complex component Not N-terminal" evidence="12">
    <location>
        <begin position="3"/>
        <end position="226"/>
    </location>
</feature>
<dbReference type="InterPro" id="IPR012270">
    <property type="entry name" value="CCR4-NOT_su3/5"/>
</dbReference>